<dbReference type="Proteomes" id="UP000828390">
    <property type="component" value="Unassembled WGS sequence"/>
</dbReference>
<name>A0A9D4LLG3_DREPO</name>
<proteinExistence type="predicted"/>
<evidence type="ECO:0000313" key="1">
    <source>
        <dbReference type="EMBL" id="KAH3860059.1"/>
    </source>
</evidence>
<protein>
    <submittedName>
        <fullName evidence="1">Uncharacterized protein</fullName>
    </submittedName>
</protein>
<organism evidence="1 2">
    <name type="scientific">Dreissena polymorpha</name>
    <name type="common">Zebra mussel</name>
    <name type="synonym">Mytilus polymorpha</name>
    <dbReference type="NCBI Taxonomy" id="45954"/>
    <lineage>
        <taxon>Eukaryota</taxon>
        <taxon>Metazoa</taxon>
        <taxon>Spiralia</taxon>
        <taxon>Lophotrochozoa</taxon>
        <taxon>Mollusca</taxon>
        <taxon>Bivalvia</taxon>
        <taxon>Autobranchia</taxon>
        <taxon>Heteroconchia</taxon>
        <taxon>Euheterodonta</taxon>
        <taxon>Imparidentia</taxon>
        <taxon>Neoheterodontei</taxon>
        <taxon>Myida</taxon>
        <taxon>Dreissenoidea</taxon>
        <taxon>Dreissenidae</taxon>
        <taxon>Dreissena</taxon>
    </lineage>
</organism>
<dbReference type="AlphaFoldDB" id="A0A9D4LLG3"/>
<accession>A0A9D4LLG3</accession>
<reference evidence="1" key="2">
    <citation type="submission" date="2020-11" db="EMBL/GenBank/DDBJ databases">
        <authorList>
            <person name="McCartney M.A."/>
            <person name="Auch B."/>
            <person name="Kono T."/>
            <person name="Mallez S."/>
            <person name="Becker A."/>
            <person name="Gohl D.M."/>
            <person name="Silverstein K.A.T."/>
            <person name="Koren S."/>
            <person name="Bechman K.B."/>
            <person name="Herman A."/>
            <person name="Abrahante J.E."/>
            <person name="Garbe J."/>
        </authorList>
    </citation>
    <scope>NUCLEOTIDE SEQUENCE</scope>
    <source>
        <strain evidence="1">Duluth1</strain>
        <tissue evidence="1">Whole animal</tissue>
    </source>
</reference>
<evidence type="ECO:0000313" key="2">
    <source>
        <dbReference type="Proteomes" id="UP000828390"/>
    </source>
</evidence>
<reference evidence="1" key="1">
    <citation type="journal article" date="2019" name="bioRxiv">
        <title>The Genome of the Zebra Mussel, Dreissena polymorpha: A Resource for Invasive Species Research.</title>
        <authorList>
            <person name="McCartney M.A."/>
            <person name="Auch B."/>
            <person name="Kono T."/>
            <person name="Mallez S."/>
            <person name="Zhang Y."/>
            <person name="Obille A."/>
            <person name="Becker A."/>
            <person name="Abrahante J.E."/>
            <person name="Garbe J."/>
            <person name="Badalamenti J.P."/>
            <person name="Herman A."/>
            <person name="Mangelson H."/>
            <person name="Liachko I."/>
            <person name="Sullivan S."/>
            <person name="Sone E.D."/>
            <person name="Koren S."/>
            <person name="Silverstein K.A.T."/>
            <person name="Beckman K.B."/>
            <person name="Gohl D.M."/>
        </authorList>
    </citation>
    <scope>NUCLEOTIDE SEQUENCE</scope>
    <source>
        <strain evidence="1">Duluth1</strain>
        <tissue evidence="1">Whole animal</tissue>
    </source>
</reference>
<keyword evidence="2" id="KW-1185">Reference proteome</keyword>
<comment type="caution">
    <text evidence="1">The sequence shown here is derived from an EMBL/GenBank/DDBJ whole genome shotgun (WGS) entry which is preliminary data.</text>
</comment>
<gene>
    <name evidence="1" type="ORF">DPMN_022952</name>
</gene>
<dbReference type="EMBL" id="JAIWYP010000002">
    <property type="protein sequence ID" value="KAH3860059.1"/>
    <property type="molecule type" value="Genomic_DNA"/>
</dbReference>
<sequence length="58" mass="6407">MAMCGRTAHALRVLRLAGVLSSMTTLCFCGVSDMYANVFFLHHSDITKLPVHVIKSVR</sequence>